<evidence type="ECO:0000313" key="3">
    <source>
        <dbReference type="Proteomes" id="UP000230423"/>
    </source>
</evidence>
<sequence>MQGIHSFGGSFAQCVAPIIATYLFKYSGYKYVMLTQICTLGLALVLVIVFYRRLVPLKMKPLPEKATKDCVVYAL</sequence>
<keyword evidence="1" id="KW-1133">Transmembrane helix</keyword>
<keyword evidence="1" id="KW-0472">Membrane</keyword>
<gene>
    <name evidence="2" type="ORF">TELCIR_19828</name>
</gene>
<accession>A0A2G9TN04</accession>
<feature type="transmembrane region" description="Helical" evidence="1">
    <location>
        <begin position="31"/>
        <end position="51"/>
    </location>
</feature>
<evidence type="ECO:0000256" key="1">
    <source>
        <dbReference type="SAM" id="Phobius"/>
    </source>
</evidence>
<name>A0A2G9TN04_TELCI</name>
<dbReference type="SUPFAM" id="SSF103473">
    <property type="entry name" value="MFS general substrate transporter"/>
    <property type="match status" value="1"/>
</dbReference>
<dbReference type="Proteomes" id="UP000230423">
    <property type="component" value="Unassembled WGS sequence"/>
</dbReference>
<dbReference type="Gene3D" id="1.20.1250.20">
    <property type="entry name" value="MFS general substrate transporter like domains"/>
    <property type="match status" value="1"/>
</dbReference>
<keyword evidence="1" id="KW-0812">Transmembrane</keyword>
<dbReference type="InterPro" id="IPR036259">
    <property type="entry name" value="MFS_trans_sf"/>
</dbReference>
<dbReference type="EMBL" id="KZ360093">
    <property type="protein sequence ID" value="PIO58730.1"/>
    <property type="molecule type" value="Genomic_DNA"/>
</dbReference>
<protein>
    <recommendedName>
        <fullName evidence="4">Major facilitator superfamily (MFS) profile domain-containing protein</fullName>
    </recommendedName>
</protein>
<dbReference type="OrthoDB" id="370281at2759"/>
<dbReference type="AlphaFoldDB" id="A0A2G9TN04"/>
<proteinExistence type="predicted"/>
<evidence type="ECO:0000313" key="2">
    <source>
        <dbReference type="EMBL" id="PIO58730.1"/>
    </source>
</evidence>
<reference evidence="2 3" key="1">
    <citation type="submission" date="2015-09" db="EMBL/GenBank/DDBJ databases">
        <title>Draft genome of the parasitic nematode Teladorsagia circumcincta isolate WARC Sus (inbred).</title>
        <authorList>
            <person name="Mitreva M."/>
        </authorList>
    </citation>
    <scope>NUCLEOTIDE SEQUENCE [LARGE SCALE GENOMIC DNA]</scope>
    <source>
        <strain evidence="2 3">S</strain>
    </source>
</reference>
<evidence type="ECO:0008006" key="4">
    <source>
        <dbReference type="Google" id="ProtNLM"/>
    </source>
</evidence>
<keyword evidence="3" id="KW-1185">Reference proteome</keyword>
<organism evidence="2 3">
    <name type="scientific">Teladorsagia circumcincta</name>
    <name type="common">Brown stomach worm</name>
    <name type="synonym">Ostertagia circumcincta</name>
    <dbReference type="NCBI Taxonomy" id="45464"/>
    <lineage>
        <taxon>Eukaryota</taxon>
        <taxon>Metazoa</taxon>
        <taxon>Ecdysozoa</taxon>
        <taxon>Nematoda</taxon>
        <taxon>Chromadorea</taxon>
        <taxon>Rhabditida</taxon>
        <taxon>Rhabditina</taxon>
        <taxon>Rhabditomorpha</taxon>
        <taxon>Strongyloidea</taxon>
        <taxon>Trichostrongylidae</taxon>
        <taxon>Teladorsagia</taxon>
    </lineage>
</organism>